<dbReference type="FunFam" id="2.40.50.140:FF:000072">
    <property type="entry name" value="SOSS complex subunit B2"/>
    <property type="match status" value="1"/>
</dbReference>
<feature type="compositionally biased region" description="Low complexity" evidence="2">
    <location>
        <begin position="143"/>
        <end position="171"/>
    </location>
</feature>
<keyword evidence="1" id="KW-0238">DNA-binding</keyword>
<feature type="region of interest" description="Disordered" evidence="2">
    <location>
        <begin position="113"/>
        <end position="171"/>
    </location>
</feature>
<evidence type="ECO:0000313" key="4">
    <source>
        <dbReference type="Proteomes" id="UP001344447"/>
    </source>
</evidence>
<sequence length="171" mass="19412">MNQIKVNEIKPYSKNINCVFIVLDKGPPTKKKEGTIYQVLVADSTASINMTVWDILGEQIQPGDILRLKGGYSNIYIELLNLYVGKTGIIEKIGEFTFPFVEAPNLSSTLWNVHQDPNNPKNMVATPKPSPHKQPPLQPTPPMTHQMKQPPMQQMKQLPLQQQQQQQQQQQ</sequence>
<dbReference type="CDD" id="cd04491">
    <property type="entry name" value="SoSSB_OBF"/>
    <property type="match status" value="1"/>
</dbReference>
<dbReference type="GO" id="GO:0010212">
    <property type="term" value="P:response to ionizing radiation"/>
    <property type="evidence" value="ECO:0007669"/>
    <property type="project" value="TreeGrafter"/>
</dbReference>
<dbReference type="GO" id="GO:0070876">
    <property type="term" value="C:SOSS complex"/>
    <property type="evidence" value="ECO:0007669"/>
    <property type="project" value="TreeGrafter"/>
</dbReference>
<organism evidence="3 4">
    <name type="scientific">Dictyostelium firmibasis</name>
    <dbReference type="NCBI Taxonomy" id="79012"/>
    <lineage>
        <taxon>Eukaryota</taxon>
        <taxon>Amoebozoa</taxon>
        <taxon>Evosea</taxon>
        <taxon>Eumycetozoa</taxon>
        <taxon>Dictyostelia</taxon>
        <taxon>Dictyosteliales</taxon>
        <taxon>Dictyosteliaceae</taxon>
        <taxon>Dictyostelium</taxon>
    </lineage>
</organism>
<reference evidence="3 4" key="1">
    <citation type="submission" date="2023-11" db="EMBL/GenBank/DDBJ databases">
        <title>Dfirmibasis_genome.</title>
        <authorList>
            <person name="Edelbroek B."/>
            <person name="Kjellin J."/>
            <person name="Jerlstrom-Hultqvist J."/>
            <person name="Soderbom F."/>
        </authorList>
    </citation>
    <scope>NUCLEOTIDE SEQUENCE [LARGE SCALE GENOMIC DNA]</scope>
    <source>
        <strain evidence="3 4">TNS-C-14</strain>
    </source>
</reference>
<keyword evidence="4" id="KW-1185">Reference proteome</keyword>
<dbReference type="GO" id="GO:0000724">
    <property type="term" value="P:double-strand break repair via homologous recombination"/>
    <property type="evidence" value="ECO:0007669"/>
    <property type="project" value="TreeGrafter"/>
</dbReference>
<gene>
    <name evidence="3" type="ORF">RB653_004284</name>
</gene>
<dbReference type="Gene3D" id="2.40.50.140">
    <property type="entry name" value="Nucleic acid-binding proteins"/>
    <property type="match status" value="1"/>
</dbReference>
<proteinExistence type="predicted"/>
<name>A0AAN7TZ80_9MYCE</name>
<dbReference type="GO" id="GO:0003677">
    <property type="term" value="F:DNA binding"/>
    <property type="evidence" value="ECO:0007669"/>
    <property type="project" value="UniProtKB-KW"/>
</dbReference>
<dbReference type="PANTHER" id="PTHR13356">
    <property type="entry name" value="OB FOLD NUCLEIC ACID BINDING PROTEIN-RELATED"/>
    <property type="match status" value="1"/>
</dbReference>
<dbReference type="GO" id="GO:0044818">
    <property type="term" value="P:mitotic G2/M transition checkpoint"/>
    <property type="evidence" value="ECO:0007669"/>
    <property type="project" value="TreeGrafter"/>
</dbReference>
<comment type="caution">
    <text evidence="3">The sequence shown here is derived from an EMBL/GenBank/DDBJ whole genome shotgun (WGS) entry which is preliminary data.</text>
</comment>
<dbReference type="GO" id="GO:0005694">
    <property type="term" value="C:chromosome"/>
    <property type="evidence" value="ECO:0007669"/>
    <property type="project" value="UniProtKB-ARBA"/>
</dbReference>
<evidence type="ECO:0008006" key="5">
    <source>
        <dbReference type="Google" id="ProtNLM"/>
    </source>
</evidence>
<feature type="compositionally biased region" description="Pro residues" evidence="2">
    <location>
        <begin position="128"/>
        <end position="142"/>
    </location>
</feature>
<evidence type="ECO:0000256" key="1">
    <source>
        <dbReference type="ARBA" id="ARBA00023125"/>
    </source>
</evidence>
<evidence type="ECO:0000313" key="3">
    <source>
        <dbReference type="EMBL" id="KAK5582699.1"/>
    </source>
</evidence>
<dbReference type="PANTHER" id="PTHR13356:SF0">
    <property type="entry name" value="SOSS COMPLEX SUBUNIT B HOMOLOG"/>
    <property type="match status" value="1"/>
</dbReference>
<dbReference type="EMBL" id="JAVFKY010000001">
    <property type="protein sequence ID" value="KAK5582699.1"/>
    <property type="molecule type" value="Genomic_DNA"/>
</dbReference>
<dbReference type="AlphaFoldDB" id="A0AAN7TZ80"/>
<dbReference type="Proteomes" id="UP001344447">
    <property type="component" value="Unassembled WGS sequence"/>
</dbReference>
<accession>A0AAN7TZ80</accession>
<dbReference type="InterPro" id="IPR012340">
    <property type="entry name" value="NA-bd_OB-fold"/>
</dbReference>
<protein>
    <recommendedName>
        <fullName evidence="5">OB domain-containing protein</fullName>
    </recommendedName>
</protein>
<dbReference type="InterPro" id="IPR051231">
    <property type="entry name" value="SOSS-B"/>
</dbReference>
<evidence type="ECO:0000256" key="2">
    <source>
        <dbReference type="SAM" id="MobiDB-lite"/>
    </source>
</evidence>
<dbReference type="SUPFAM" id="SSF50249">
    <property type="entry name" value="Nucleic acid-binding proteins"/>
    <property type="match status" value="1"/>
</dbReference>